<dbReference type="AlphaFoldDB" id="A0A2T0R8R0"/>
<dbReference type="Gene3D" id="3.40.50.620">
    <property type="entry name" value="HUPs"/>
    <property type="match status" value="1"/>
</dbReference>
<dbReference type="OrthoDB" id="3249147at2"/>
<evidence type="ECO:0000313" key="3">
    <source>
        <dbReference type="Proteomes" id="UP000238083"/>
    </source>
</evidence>
<dbReference type="InterPro" id="IPR038727">
    <property type="entry name" value="NadR/Ttd14_AAA_dom"/>
</dbReference>
<keyword evidence="2" id="KW-0808">Transferase</keyword>
<dbReference type="Gene3D" id="3.40.50.300">
    <property type="entry name" value="P-loop containing nucleotide triphosphate hydrolases"/>
    <property type="match status" value="1"/>
</dbReference>
<dbReference type="GO" id="GO:0016779">
    <property type="term" value="F:nucleotidyltransferase activity"/>
    <property type="evidence" value="ECO:0007669"/>
    <property type="project" value="UniProtKB-KW"/>
</dbReference>
<dbReference type="Pfam" id="PF13521">
    <property type="entry name" value="AAA_28"/>
    <property type="match status" value="1"/>
</dbReference>
<dbReference type="PANTHER" id="PTHR37512:SF1">
    <property type="entry name" value="NADR_TTD14 AAA DOMAIN-CONTAINING PROTEIN"/>
    <property type="match status" value="1"/>
</dbReference>
<organism evidence="2 3">
    <name type="scientific">Kineococcus rhizosphaerae</name>
    <dbReference type="NCBI Taxonomy" id="559628"/>
    <lineage>
        <taxon>Bacteria</taxon>
        <taxon>Bacillati</taxon>
        <taxon>Actinomycetota</taxon>
        <taxon>Actinomycetes</taxon>
        <taxon>Kineosporiales</taxon>
        <taxon>Kineosporiaceae</taxon>
        <taxon>Kineococcus</taxon>
    </lineage>
</organism>
<gene>
    <name evidence="2" type="ORF">CLV37_102524</name>
</gene>
<evidence type="ECO:0000313" key="2">
    <source>
        <dbReference type="EMBL" id="PRY17561.1"/>
    </source>
</evidence>
<dbReference type="InterPro" id="IPR052735">
    <property type="entry name" value="NAD_biosynth-regulator"/>
</dbReference>
<dbReference type="NCBIfam" id="TIGR00125">
    <property type="entry name" value="cyt_tran_rel"/>
    <property type="match status" value="1"/>
</dbReference>
<sequence length="355" mass="38462">MSTGLVVGKFYPPHPGHHALVETAASRCDDLVVLVEAADRETVPLADRVAWMQAEHPGVRVLGARCDAPVDYASDVVWAAQVRVMQVALELGGVERVDVVFSSETYGAELARRLGAVHDLVDLERTRVPLSATLVRADPLTRFGALRPSVRAGLAVRAVFVGAESTGTTTVSRLVADRLRARAGAHGATRWVPEHGRDHSVELVERGGPGTRMEDVVWTPDDFATIAARQNALEEEAARAGGPVLVCDTDSLATTVWECRYLGGTSAGTRAEAGRRAPRRTYFVTDHVGVPFEQDGYRDGEHVREAMTDWFLHALTAAGESWVFLTGPVASRVELALRVIDRQVGDRFTFGRPLG</sequence>
<dbReference type="InterPro" id="IPR027417">
    <property type="entry name" value="P-loop_NTPase"/>
</dbReference>
<dbReference type="RefSeq" id="WP_106208418.1">
    <property type="nucleotide sequence ID" value="NZ_PVZF01000002.1"/>
</dbReference>
<comment type="caution">
    <text evidence="2">The sequence shown here is derived from an EMBL/GenBank/DDBJ whole genome shotgun (WGS) entry which is preliminary data.</text>
</comment>
<protein>
    <submittedName>
        <fullName evidence="2">NadR type nicotinamide-nucleotide adenylyltransferase</fullName>
    </submittedName>
</protein>
<reference evidence="2 3" key="1">
    <citation type="submission" date="2018-03" db="EMBL/GenBank/DDBJ databases">
        <title>Genomic Encyclopedia of Archaeal and Bacterial Type Strains, Phase II (KMG-II): from individual species to whole genera.</title>
        <authorList>
            <person name="Goeker M."/>
        </authorList>
    </citation>
    <scope>NUCLEOTIDE SEQUENCE [LARGE SCALE GENOMIC DNA]</scope>
    <source>
        <strain evidence="2 3">DSM 19711</strain>
    </source>
</reference>
<feature type="domain" description="NadR/Ttd14 AAA" evidence="1">
    <location>
        <begin position="158"/>
        <end position="332"/>
    </location>
</feature>
<proteinExistence type="predicted"/>
<dbReference type="PANTHER" id="PTHR37512">
    <property type="entry name" value="TRIFUNCTIONAL NAD BIOSYNTHESIS/REGULATOR PROTEIN NADR"/>
    <property type="match status" value="1"/>
</dbReference>
<keyword evidence="2" id="KW-0548">Nucleotidyltransferase</keyword>
<evidence type="ECO:0000259" key="1">
    <source>
        <dbReference type="Pfam" id="PF13521"/>
    </source>
</evidence>
<keyword evidence="3" id="KW-1185">Reference proteome</keyword>
<dbReference type="SUPFAM" id="SSF52374">
    <property type="entry name" value="Nucleotidylyl transferase"/>
    <property type="match status" value="1"/>
</dbReference>
<dbReference type="InterPro" id="IPR004821">
    <property type="entry name" value="Cyt_trans-like"/>
</dbReference>
<accession>A0A2T0R8R0</accession>
<dbReference type="Proteomes" id="UP000238083">
    <property type="component" value="Unassembled WGS sequence"/>
</dbReference>
<dbReference type="InterPro" id="IPR014729">
    <property type="entry name" value="Rossmann-like_a/b/a_fold"/>
</dbReference>
<name>A0A2T0R8R0_9ACTN</name>
<dbReference type="EMBL" id="PVZF01000002">
    <property type="protein sequence ID" value="PRY17561.1"/>
    <property type="molecule type" value="Genomic_DNA"/>
</dbReference>